<dbReference type="Pfam" id="PF13920">
    <property type="entry name" value="zf-C3HC4_3"/>
    <property type="match status" value="1"/>
</dbReference>
<feature type="compositionally biased region" description="Low complexity" evidence="2">
    <location>
        <begin position="50"/>
        <end position="67"/>
    </location>
</feature>
<keyword evidence="1" id="KW-0863">Zinc-finger</keyword>
<reference evidence="4" key="1">
    <citation type="submission" date="2023-12" db="EMBL/GenBank/DDBJ databases">
        <title>Genome assembly of Anisodus tanguticus.</title>
        <authorList>
            <person name="Wang Y.-J."/>
        </authorList>
    </citation>
    <scope>NUCLEOTIDE SEQUENCE</scope>
    <source>
        <strain evidence="4">KB-2021</strain>
        <tissue evidence="4">Leaf</tissue>
    </source>
</reference>
<keyword evidence="1" id="KW-0862">Zinc</keyword>
<evidence type="ECO:0000313" key="5">
    <source>
        <dbReference type="Proteomes" id="UP001291623"/>
    </source>
</evidence>
<organism evidence="4 5">
    <name type="scientific">Anisodus tanguticus</name>
    <dbReference type="NCBI Taxonomy" id="243964"/>
    <lineage>
        <taxon>Eukaryota</taxon>
        <taxon>Viridiplantae</taxon>
        <taxon>Streptophyta</taxon>
        <taxon>Embryophyta</taxon>
        <taxon>Tracheophyta</taxon>
        <taxon>Spermatophyta</taxon>
        <taxon>Magnoliopsida</taxon>
        <taxon>eudicotyledons</taxon>
        <taxon>Gunneridae</taxon>
        <taxon>Pentapetalae</taxon>
        <taxon>asterids</taxon>
        <taxon>lamiids</taxon>
        <taxon>Solanales</taxon>
        <taxon>Solanaceae</taxon>
        <taxon>Solanoideae</taxon>
        <taxon>Hyoscyameae</taxon>
        <taxon>Anisodus</taxon>
    </lineage>
</organism>
<name>A0AAE1V0W4_9SOLA</name>
<feature type="region of interest" description="Disordered" evidence="2">
    <location>
        <begin position="1"/>
        <end position="32"/>
    </location>
</feature>
<dbReference type="InterPro" id="IPR013083">
    <property type="entry name" value="Znf_RING/FYVE/PHD"/>
</dbReference>
<evidence type="ECO:0000259" key="3">
    <source>
        <dbReference type="PROSITE" id="PS50089"/>
    </source>
</evidence>
<evidence type="ECO:0000313" key="4">
    <source>
        <dbReference type="EMBL" id="KAK4346511.1"/>
    </source>
</evidence>
<dbReference type="GO" id="GO:0008270">
    <property type="term" value="F:zinc ion binding"/>
    <property type="evidence" value="ECO:0007669"/>
    <property type="project" value="UniProtKB-KW"/>
</dbReference>
<dbReference type="AlphaFoldDB" id="A0AAE1V0W4"/>
<evidence type="ECO:0000256" key="2">
    <source>
        <dbReference type="SAM" id="MobiDB-lite"/>
    </source>
</evidence>
<evidence type="ECO:0000256" key="1">
    <source>
        <dbReference type="PROSITE-ProRule" id="PRU00175"/>
    </source>
</evidence>
<keyword evidence="5" id="KW-1185">Reference proteome</keyword>
<feature type="region of interest" description="Disordered" evidence="2">
    <location>
        <begin position="48"/>
        <end position="67"/>
    </location>
</feature>
<proteinExistence type="predicted"/>
<feature type="domain" description="RING-type" evidence="3">
    <location>
        <begin position="74"/>
        <end position="107"/>
    </location>
</feature>
<dbReference type="EMBL" id="JAVYJV010000018">
    <property type="protein sequence ID" value="KAK4346511.1"/>
    <property type="molecule type" value="Genomic_DNA"/>
</dbReference>
<dbReference type="SUPFAM" id="SSF57850">
    <property type="entry name" value="RING/U-box"/>
    <property type="match status" value="1"/>
</dbReference>
<dbReference type="Proteomes" id="UP001291623">
    <property type="component" value="Unassembled WGS sequence"/>
</dbReference>
<comment type="caution">
    <text evidence="4">The sequence shown here is derived from an EMBL/GenBank/DDBJ whole genome shotgun (WGS) entry which is preliminary data.</text>
</comment>
<dbReference type="InterPro" id="IPR001841">
    <property type="entry name" value="Znf_RING"/>
</dbReference>
<sequence length="117" mass="12728">MGQLLPVYSKPSRATSFQQPPSPYYGYGNPADAAPHFQQSLNSYYDRARPANTAPSAPSSPYTAPSSTFDNQVCPICLANPKDMAFGCGHQTCCECGRALENCPICRSAIQTRIKLY</sequence>
<accession>A0AAE1V0W4</accession>
<keyword evidence="1" id="KW-0479">Metal-binding</keyword>
<dbReference type="PROSITE" id="PS50089">
    <property type="entry name" value="ZF_RING_2"/>
    <property type="match status" value="1"/>
</dbReference>
<protein>
    <recommendedName>
        <fullName evidence="3">RING-type domain-containing protein</fullName>
    </recommendedName>
</protein>
<gene>
    <name evidence="4" type="ORF">RND71_032850</name>
</gene>
<dbReference type="Gene3D" id="3.30.40.10">
    <property type="entry name" value="Zinc/RING finger domain, C3HC4 (zinc finger)"/>
    <property type="match status" value="1"/>
</dbReference>